<dbReference type="Pfam" id="PF07336">
    <property type="entry name" value="ABATE"/>
    <property type="match status" value="1"/>
</dbReference>
<dbReference type="PANTHER" id="PTHR35525:SF3">
    <property type="entry name" value="BLL6575 PROTEIN"/>
    <property type="match status" value="1"/>
</dbReference>
<evidence type="ECO:0000259" key="1">
    <source>
        <dbReference type="Pfam" id="PF11706"/>
    </source>
</evidence>
<dbReference type="Gene3D" id="1.10.3300.10">
    <property type="entry name" value="Jann2411-like domain"/>
    <property type="match status" value="1"/>
</dbReference>
<evidence type="ECO:0000313" key="3">
    <source>
        <dbReference type="Proteomes" id="UP001156318"/>
    </source>
</evidence>
<dbReference type="InterPro" id="IPR023286">
    <property type="entry name" value="ABATE_dom_sf"/>
</dbReference>
<keyword evidence="3" id="KW-1185">Reference proteome</keyword>
<dbReference type="InterPro" id="IPR021005">
    <property type="entry name" value="Znf_CGNR"/>
</dbReference>
<feature type="domain" description="Zinc finger CGNR" evidence="1">
    <location>
        <begin position="152"/>
        <end position="193"/>
    </location>
</feature>
<proteinExistence type="predicted"/>
<gene>
    <name evidence="2" type="ORF">KFZ77_08640</name>
</gene>
<accession>A0ABY6JI87</accession>
<evidence type="ECO:0000313" key="2">
    <source>
        <dbReference type="EMBL" id="UYU33550.1"/>
    </source>
</evidence>
<reference evidence="2 3" key="1">
    <citation type="submission" date="2021-05" db="EMBL/GenBank/DDBJ databases">
        <title>Isolation, identification, and the growth promoting effects of Pantoea dispersa strain YSD J2 from the aboveground leaves of Cyperus esculentus L.Var. Sativus.</title>
        <authorList>
            <person name="Wang S."/>
            <person name="Tang X.M."/>
            <person name="Huang Y.N."/>
        </authorList>
    </citation>
    <scope>NUCLEOTIDE SEQUENCE [LARGE SCALE GENOMIC DNA]</scope>
    <source>
        <strain evidence="3">YSD YN2</strain>
    </source>
</reference>
<organism evidence="2 3">
    <name type="scientific">Siccibacter colletis</name>
    <dbReference type="NCBI Taxonomy" id="1505757"/>
    <lineage>
        <taxon>Bacteria</taxon>
        <taxon>Pseudomonadati</taxon>
        <taxon>Pseudomonadota</taxon>
        <taxon>Gammaproteobacteria</taxon>
        <taxon>Enterobacterales</taxon>
        <taxon>Enterobacteriaceae</taxon>
        <taxon>Siccibacter</taxon>
    </lineage>
</organism>
<dbReference type="SUPFAM" id="SSF160904">
    <property type="entry name" value="Jann2411-like"/>
    <property type="match status" value="1"/>
</dbReference>
<dbReference type="Pfam" id="PF11706">
    <property type="entry name" value="zf-CGNR"/>
    <property type="match status" value="1"/>
</dbReference>
<dbReference type="PANTHER" id="PTHR35525">
    <property type="entry name" value="BLL6575 PROTEIN"/>
    <property type="match status" value="1"/>
</dbReference>
<dbReference type="Proteomes" id="UP001156318">
    <property type="component" value="Chromosome"/>
</dbReference>
<name>A0ABY6JI87_9ENTR</name>
<dbReference type="RefSeq" id="WP_264385999.1">
    <property type="nucleotide sequence ID" value="NZ_CP074352.1"/>
</dbReference>
<dbReference type="InterPro" id="IPR010852">
    <property type="entry name" value="ABATE"/>
</dbReference>
<dbReference type="EMBL" id="CP074352">
    <property type="protein sequence ID" value="UYU33550.1"/>
    <property type="molecule type" value="Genomic_DNA"/>
</dbReference>
<sequence>MSGSPSLLTSNAPLFIADHGALDFVNTVAQVEGQPRDFWQSGEDVQHWLTHAGLATLPDRLPFPVCELLQEARRLREVIRRLVMQKKAGEAVDVTALNRYLAEARSYQQLVTDPQGGLRLERIYGTQTPVQVLEPVAALAASLMSDPHFELVRECEHPECTLWFYDRTKAHRRRWCSMALCGNRAKVARFRQQQK</sequence>
<protein>
    <submittedName>
        <fullName evidence="2">ABATE domain-containing protein</fullName>
    </submittedName>
</protein>